<keyword evidence="2" id="KW-0472">Membrane</keyword>
<feature type="compositionally biased region" description="Basic and acidic residues" evidence="1">
    <location>
        <begin position="476"/>
        <end position="489"/>
    </location>
</feature>
<evidence type="ECO:0000313" key="4">
    <source>
        <dbReference type="EMBL" id="MBM6738002.1"/>
    </source>
</evidence>
<dbReference type="EMBL" id="JACLYY010000006">
    <property type="protein sequence ID" value="MBM6738002.1"/>
    <property type="molecule type" value="Genomic_DNA"/>
</dbReference>
<feature type="compositionally biased region" description="Acidic residues" evidence="1">
    <location>
        <begin position="423"/>
        <end position="468"/>
    </location>
</feature>
<evidence type="ECO:0000256" key="2">
    <source>
        <dbReference type="SAM" id="Phobius"/>
    </source>
</evidence>
<name>A0ABS2E8V1_9FIRM</name>
<evidence type="ECO:0000256" key="1">
    <source>
        <dbReference type="SAM" id="MobiDB-lite"/>
    </source>
</evidence>
<sequence length="536" mass="59124">MKRLRKALMALMAVCMLVSGFSFSAYASSGQLRFSDPSTTVGAEVEVTATFTGTVAVQSAEATLTYDTSMLRFVEGSQVTDNNGTLSLSGAGDGTSTQLNFTMTFQALKEGTTVIEISSASGTDVDGDDIDVTRGQSTITIGPGDPSLIQDTAAASANGPSVEVNGTSYVVSGDFSDAIIPGGFERSEMQFEGQTCTVVTQAASGATAMYLVPAAGGDGDFFLYNTNDGTFSPFEEIELSTDRYLILLQNDGSVDIPGGYQETTLTLNGKEFPAWQNTNNTEYYLVYGLNSDGNSVLYQYDTADGTYQRYVRPLSISTDDSGEADGILGSILQFIQDNLRWVMVAACVLFVLVVIILIVALVKLHHRNLELDDLYDEYGIDQEEEPEEVPDKKKKDKKANKKSKKQDKLALDEDSELDVDFEDYEDEDFEDGFDSDYEDEYDLDGDDDNDDSYDEEDDYDEDYEEDYDAFVRGAKRSYDDAPRRSRRSGDEEDIDDLDELLNARVREPAKRPKKESQRRSHAEADDTFKMDIIDLD</sequence>
<feature type="compositionally biased region" description="Basic and acidic residues" evidence="1">
    <location>
        <begin position="504"/>
        <end position="536"/>
    </location>
</feature>
<feature type="chain" id="PRO_5047486517" description="Cohesin domain-containing protein" evidence="3">
    <location>
        <begin position="28"/>
        <end position="536"/>
    </location>
</feature>
<feature type="region of interest" description="Disordered" evidence="1">
    <location>
        <begin position="423"/>
        <end position="536"/>
    </location>
</feature>
<feature type="signal peptide" evidence="3">
    <location>
        <begin position="1"/>
        <end position="27"/>
    </location>
</feature>
<dbReference type="InterPro" id="IPR008965">
    <property type="entry name" value="CBM2/CBM3_carb-bd_dom_sf"/>
</dbReference>
<feature type="transmembrane region" description="Helical" evidence="2">
    <location>
        <begin position="341"/>
        <end position="362"/>
    </location>
</feature>
<proteinExistence type="predicted"/>
<dbReference type="Gene3D" id="2.60.40.680">
    <property type="match status" value="1"/>
</dbReference>
<dbReference type="CDD" id="cd08547">
    <property type="entry name" value="Type_II_cohesin"/>
    <property type="match status" value="1"/>
</dbReference>
<keyword evidence="5" id="KW-1185">Reference proteome</keyword>
<evidence type="ECO:0008006" key="6">
    <source>
        <dbReference type="Google" id="ProtNLM"/>
    </source>
</evidence>
<keyword evidence="2" id="KW-0812">Transmembrane</keyword>
<dbReference type="Proteomes" id="UP000716906">
    <property type="component" value="Unassembled WGS sequence"/>
</dbReference>
<keyword evidence="3" id="KW-0732">Signal</keyword>
<dbReference type="SUPFAM" id="SSF49384">
    <property type="entry name" value="Carbohydrate-binding domain"/>
    <property type="match status" value="1"/>
</dbReference>
<gene>
    <name evidence="4" type="ORF">H7U36_07780</name>
</gene>
<accession>A0ABS2E8V1</accession>
<evidence type="ECO:0000313" key="5">
    <source>
        <dbReference type="Proteomes" id="UP000716906"/>
    </source>
</evidence>
<evidence type="ECO:0000256" key="3">
    <source>
        <dbReference type="SAM" id="SignalP"/>
    </source>
</evidence>
<organism evidence="4 5">
    <name type="scientific">Faecalicatena fissicatena</name>
    <dbReference type="NCBI Taxonomy" id="290055"/>
    <lineage>
        <taxon>Bacteria</taxon>
        <taxon>Bacillati</taxon>
        <taxon>Bacillota</taxon>
        <taxon>Clostridia</taxon>
        <taxon>Lachnospirales</taxon>
        <taxon>Lachnospiraceae</taxon>
        <taxon>Faecalicatena</taxon>
    </lineage>
</organism>
<reference evidence="4 5" key="1">
    <citation type="journal article" date="2021" name="Sci. Rep.">
        <title>The distribution of antibiotic resistance genes in chicken gut microbiota commensals.</title>
        <authorList>
            <person name="Juricova H."/>
            <person name="Matiasovicova J."/>
            <person name="Kubasova T."/>
            <person name="Cejkova D."/>
            <person name="Rychlik I."/>
        </authorList>
    </citation>
    <scope>NUCLEOTIDE SEQUENCE [LARGE SCALE GENOMIC DNA]</scope>
    <source>
        <strain evidence="4 5">An773</strain>
    </source>
</reference>
<keyword evidence="2" id="KW-1133">Transmembrane helix</keyword>
<feature type="compositionally biased region" description="Acidic residues" evidence="1">
    <location>
        <begin position="490"/>
        <end position="499"/>
    </location>
</feature>
<protein>
    <recommendedName>
        <fullName evidence="6">Cohesin domain-containing protein</fullName>
    </recommendedName>
</protein>
<comment type="caution">
    <text evidence="4">The sequence shown here is derived from an EMBL/GenBank/DDBJ whole genome shotgun (WGS) entry which is preliminary data.</text>
</comment>
<dbReference type="RefSeq" id="WP_205148242.1">
    <property type="nucleotide sequence ID" value="NZ_JACLYY010000006.1"/>
</dbReference>